<dbReference type="Pfam" id="PF07967">
    <property type="entry name" value="zf-C3HC"/>
    <property type="match status" value="1"/>
</dbReference>
<dbReference type="Proteomes" id="UP001182556">
    <property type="component" value="Unassembled WGS sequence"/>
</dbReference>
<dbReference type="InterPro" id="IPR012935">
    <property type="entry name" value="NuBaID_N"/>
</dbReference>
<protein>
    <submittedName>
        <fullName evidence="6">C3HC zinc finger-like-domain-containing protein</fullName>
    </submittedName>
</protein>
<evidence type="ECO:0000313" key="7">
    <source>
        <dbReference type="Proteomes" id="UP001182556"/>
    </source>
</evidence>
<accession>A0AAD9D0P9</accession>
<organism evidence="6 7">
    <name type="scientific">Papiliotrema laurentii</name>
    <name type="common">Cryptococcus laurentii</name>
    <dbReference type="NCBI Taxonomy" id="5418"/>
    <lineage>
        <taxon>Eukaryota</taxon>
        <taxon>Fungi</taxon>
        <taxon>Dikarya</taxon>
        <taxon>Basidiomycota</taxon>
        <taxon>Agaricomycotina</taxon>
        <taxon>Tremellomycetes</taxon>
        <taxon>Tremellales</taxon>
        <taxon>Rhynchogastremaceae</taxon>
        <taxon>Papiliotrema</taxon>
    </lineage>
</organism>
<keyword evidence="7" id="KW-1185">Reference proteome</keyword>
<proteinExistence type="predicted"/>
<dbReference type="GO" id="GO:0008270">
    <property type="term" value="F:zinc ion binding"/>
    <property type="evidence" value="ECO:0007669"/>
    <property type="project" value="InterPro"/>
</dbReference>
<dbReference type="EMBL" id="JAODAN010000005">
    <property type="protein sequence ID" value="KAK1924023.1"/>
    <property type="molecule type" value="Genomic_DNA"/>
</dbReference>
<evidence type="ECO:0000256" key="2">
    <source>
        <dbReference type="ARBA" id="ARBA00023242"/>
    </source>
</evidence>
<sequence>MSSSSEPDEDLRDVFKLLYADEKEEDWAFSDDEEPPSSISRDAEVEQVEEDIIQCIGGKYTKKRFFDALDSLISPVSAKKPRIYPSSPLQALARGLTITSSTPLPPLPPPELYAPFSPLPLLSRLRTFTYHSFPDLETPLDAVSLAKLGWICSSRTAVSCGHCKRIIDLASLFGITDAKLRKEVSRRLAGALGDKHTAACPWRVKQCPDDLLGRLRRTIHPPISSSLVVLAEGLQSDGVAEQTIRWSSPLSTEQSSHLQANLLRHSQRSTTQSSDAKETEPISPLAAVLALFAWYPYHPHGVSSHIDQESPASSTDIIHCRACQRRIGLWTFASPSSSTNRDGGTEKRVLNVYEEHLAWCPIREAQWWTESPLVRPPSEPTSAGVSKGWVKVSDKVERKKWRK</sequence>
<evidence type="ECO:0000256" key="1">
    <source>
        <dbReference type="ARBA" id="ARBA00004123"/>
    </source>
</evidence>
<dbReference type="Pfam" id="PF08600">
    <property type="entry name" value="NuBaID_C"/>
    <property type="match status" value="1"/>
</dbReference>
<feature type="domain" description="NuBaID C-terminal" evidence="5">
    <location>
        <begin position="286"/>
        <end position="397"/>
    </location>
</feature>
<gene>
    <name evidence="6" type="ORF">DB88DRAFT_263012</name>
</gene>
<feature type="domain" description="C3HC-type" evidence="4">
    <location>
        <begin position="117"/>
        <end position="238"/>
    </location>
</feature>
<evidence type="ECO:0000256" key="3">
    <source>
        <dbReference type="SAM" id="MobiDB-lite"/>
    </source>
</evidence>
<keyword evidence="2" id="KW-0539">Nucleus</keyword>
<feature type="compositionally biased region" description="Acidic residues" evidence="3">
    <location>
        <begin position="25"/>
        <end position="35"/>
    </location>
</feature>
<dbReference type="InterPro" id="IPR013909">
    <property type="entry name" value="NuBaID_C"/>
</dbReference>
<comment type="caution">
    <text evidence="6">The sequence shown here is derived from an EMBL/GenBank/DDBJ whole genome shotgun (WGS) entry which is preliminary data.</text>
</comment>
<evidence type="ECO:0000259" key="4">
    <source>
        <dbReference type="Pfam" id="PF07967"/>
    </source>
</evidence>
<reference evidence="6" key="1">
    <citation type="submission" date="2023-02" db="EMBL/GenBank/DDBJ databases">
        <title>Identification and recombinant expression of a fungal hydrolase from Papiliotrema laurentii that hydrolyzes apple cutin and clears colloidal polyester polyurethane.</title>
        <authorList>
            <consortium name="DOE Joint Genome Institute"/>
            <person name="Roman V.A."/>
            <person name="Bojanowski C."/>
            <person name="Crable B.R."/>
            <person name="Wagner D.N."/>
            <person name="Hung C.S."/>
            <person name="Nadeau L.J."/>
            <person name="Schratz L."/>
            <person name="Haridas S."/>
            <person name="Pangilinan J."/>
            <person name="Lipzen A."/>
            <person name="Na H."/>
            <person name="Yan M."/>
            <person name="Ng V."/>
            <person name="Grigoriev I.V."/>
            <person name="Spatafora J.W."/>
            <person name="Barlow D."/>
            <person name="Biffinger J."/>
            <person name="Kelley-Loughnane N."/>
            <person name="Varaljay V.A."/>
            <person name="Crookes-Goodson W.J."/>
        </authorList>
    </citation>
    <scope>NUCLEOTIDE SEQUENCE</scope>
    <source>
        <strain evidence="6">5307AH</strain>
    </source>
</reference>
<evidence type="ECO:0000259" key="5">
    <source>
        <dbReference type="Pfam" id="PF08600"/>
    </source>
</evidence>
<dbReference type="GO" id="GO:0005634">
    <property type="term" value="C:nucleus"/>
    <property type="evidence" value="ECO:0007669"/>
    <property type="project" value="UniProtKB-SubCell"/>
</dbReference>
<feature type="region of interest" description="Disordered" evidence="3">
    <location>
        <begin position="25"/>
        <end position="44"/>
    </location>
</feature>
<evidence type="ECO:0000313" key="6">
    <source>
        <dbReference type="EMBL" id="KAK1924023.1"/>
    </source>
</evidence>
<name>A0AAD9D0P9_PAPLA</name>
<comment type="subcellular location">
    <subcellularLocation>
        <location evidence="1">Nucleus</location>
    </subcellularLocation>
</comment>
<dbReference type="AlphaFoldDB" id="A0AAD9D0P9"/>